<proteinExistence type="predicted"/>
<reference evidence="2" key="2">
    <citation type="journal article" date="2018" name="Nat. Commun.">
        <title>Tailed giant Tupanvirus possesses the most complete translational apparatus of the known virosphere.</title>
        <authorList>
            <person name="Abrahao J."/>
            <person name="Silva L."/>
            <person name="Silva L.S."/>
            <person name="Khalil J.Y.B."/>
            <person name="Rodrigues R."/>
            <person name="Arantes T."/>
            <person name="Assis F."/>
            <person name="Boratto P."/>
            <person name="Andrade M."/>
            <person name="Kroon E.G."/>
            <person name="Ribeiro B."/>
            <person name="Bergier I."/>
            <person name="Seligmann H."/>
            <person name="Ghigo E."/>
            <person name="Colson P."/>
            <person name="Levasseur A."/>
            <person name="Kroemer G."/>
            <person name="Raoult D."/>
            <person name="La Scola B."/>
        </authorList>
    </citation>
    <scope>NUCLEOTIDE SEQUENCE [LARGE SCALE GENOMIC DNA]</scope>
    <source>
        <strain evidence="2">Deep ocean</strain>
    </source>
</reference>
<dbReference type="GeneID" id="80516725"/>
<dbReference type="Gene3D" id="3.60.10.10">
    <property type="entry name" value="Endonuclease/exonuclease/phosphatase"/>
    <property type="match status" value="1"/>
</dbReference>
<dbReference type="InterPro" id="IPR036691">
    <property type="entry name" value="Endo/exonu/phosph_ase_sf"/>
</dbReference>
<dbReference type="SUPFAM" id="SSF56219">
    <property type="entry name" value="DNase I-like"/>
    <property type="match status" value="1"/>
</dbReference>
<dbReference type="EMBL" id="MF405918">
    <property type="protein sequence ID" value="QKU33436.1"/>
    <property type="molecule type" value="Genomic_DNA"/>
</dbReference>
<dbReference type="Pfam" id="PF22669">
    <property type="entry name" value="Exo_endo_phos2"/>
    <property type="match status" value="1"/>
</dbReference>
<dbReference type="InterPro" id="IPR046985">
    <property type="entry name" value="IP5"/>
</dbReference>
<evidence type="ECO:0000313" key="2">
    <source>
        <dbReference type="EMBL" id="QKU33436.1"/>
    </source>
</evidence>
<dbReference type="InterPro" id="IPR000300">
    <property type="entry name" value="IPPc"/>
</dbReference>
<accession>A0A6N1NMR3</accession>
<dbReference type="KEGG" id="vg:80516725"/>
<evidence type="ECO:0000259" key="1">
    <source>
        <dbReference type="SMART" id="SM00128"/>
    </source>
</evidence>
<reference evidence="2" key="1">
    <citation type="submission" date="2017-06" db="EMBL/GenBank/DDBJ databases">
        <authorList>
            <person name="Assis F.L."/>
            <person name="Abrahao J.S."/>
            <person name="Silva L."/>
            <person name="Khalil J.B."/>
            <person name="Rodrigues R."/>
            <person name="Silva L.S."/>
            <person name="Boratto P."/>
            <person name="Andrade M."/>
            <person name="Kroon E.G."/>
            <person name="Ribeiro B."/>
            <person name="Bergier I."/>
            <person name="Seligmann H."/>
            <person name="Ghigo E."/>
            <person name="Colson P."/>
            <person name="Levasseur A."/>
            <person name="Raoult D."/>
            <person name="Scola B.L."/>
        </authorList>
    </citation>
    <scope>NUCLEOTIDE SEQUENCE</scope>
    <source>
        <strain evidence="2">Deep ocean</strain>
    </source>
</reference>
<dbReference type="PANTHER" id="PTHR11200:SF275">
    <property type="entry name" value="LD06095P"/>
    <property type="match status" value="1"/>
</dbReference>
<dbReference type="GO" id="GO:0004439">
    <property type="term" value="F:phosphatidylinositol-4,5-bisphosphate 5-phosphatase activity"/>
    <property type="evidence" value="ECO:0007669"/>
    <property type="project" value="TreeGrafter"/>
</dbReference>
<name>A0A6N1NMR3_9VIRU</name>
<organism evidence="2">
    <name type="scientific">Tupanvirus deep ocean</name>
    <dbReference type="NCBI Taxonomy" id="2126984"/>
    <lineage>
        <taxon>Viruses</taxon>
        <taxon>Varidnaviria</taxon>
        <taxon>Bamfordvirae</taxon>
        <taxon>Nucleocytoviricota</taxon>
        <taxon>Megaviricetes</taxon>
        <taxon>Imitervirales</taxon>
        <taxon>Mimiviridae</taxon>
        <taxon>Megamimivirinae</taxon>
        <taxon>Tupanvirus</taxon>
        <taxon>Tupanvirus altamarinense</taxon>
    </lineage>
</organism>
<dbReference type="RefSeq" id="YP_010780034.1">
    <property type="nucleotide sequence ID" value="NC_075038.1"/>
</dbReference>
<protein>
    <recommendedName>
        <fullName evidence="1">Inositol polyphosphate-related phosphatase domain-containing protein</fullName>
    </recommendedName>
</protein>
<feature type="domain" description="Inositol polyphosphate-related phosphatase" evidence="1">
    <location>
        <begin position="36"/>
        <end position="362"/>
    </location>
</feature>
<dbReference type="GO" id="GO:0046856">
    <property type="term" value="P:phosphatidylinositol dephosphorylation"/>
    <property type="evidence" value="ECO:0007669"/>
    <property type="project" value="InterPro"/>
</dbReference>
<dbReference type="SMART" id="SM00128">
    <property type="entry name" value="IPPc"/>
    <property type="match status" value="1"/>
</dbReference>
<sequence>MSLKIAIFIFNTEAQLFCCSCTEQQSCGSYRKLFSFIGSDCIKTDFVNEYINHIKKENNGLPDAFIVGLQESSMRNPKKGFKSDQLLFAFRDCISKINPNYVLVKEKLEGIGAEGIRGLRLGLLINKNYTTNFSFYFYKPLFESSVSISEGQQFGKGAIMLDLKVNKDNKDYHAHFINTHLPFLEKHNDQGKQIRDITLKETLQSFQNKLKNENTNVVNKFIMGDLNYRIDFGTDDTKINEFIEKINDNQLNSQNIINYKDYDQLNQTLASDLKTFKEGINNNGPTFLPTCKLEKKCPIPDNGRKYQTKKGNTKRVPSWCDRILYSGNINCKLYQSFDSGFTCKSDHMPVIGLYEILPIDQTTSQSIDQPVQLVGSQLESNTNQTGGDIYFDKYLKYKKKYIDLKNSVNI</sequence>
<dbReference type="PANTHER" id="PTHR11200">
    <property type="entry name" value="INOSITOL 5-PHOSPHATASE"/>
    <property type="match status" value="1"/>
</dbReference>